<comment type="similarity">
    <text evidence="2">Belongs to the PGA52 family.</text>
</comment>
<keyword evidence="5" id="KW-0378">Hydrolase</keyword>
<comment type="catalytic activity">
    <reaction evidence="1">
        <text>Hydrolysis of (1-&gt;3)-beta-D-glucosidic linkages in (1-&gt;3)-beta-D-glucans.</text>
        <dbReference type="EC" id="3.2.1.39"/>
    </reaction>
</comment>
<dbReference type="EC" id="3.2.1.39" evidence="3"/>
<accession>A0A4P9ZDY7</accession>
<evidence type="ECO:0000259" key="11">
    <source>
        <dbReference type="Pfam" id="PF10290"/>
    </source>
</evidence>
<sequence>MKIATFSLVAAALVSSVVVAAELIDGYSYSYSTNKFVYSNFRTSGSYSDVTYMDEETGLCLSLPILIDGPLEPLNEELSAHFRGPIKLKQFGVYYPSSNGVSKRDAGGLAKKGEVQCTLIEHHVHKHAKREVAQVTKTVVLDQHGNTITPSNPAGGAATGAAAPGSDSSSSSGSGSSSSSATDGWVRVSYYTPGSTTNCTILNHKGGRGSGVWNSAFGNSISYANEDNTDGSPTPVALGDVSIGSNEEFLIMSGLLCGDNSETQDCGFYRSGIPAYHGWNGGEKIFVFEFEMPYSPGTGFNMDMPAIWLLNSKIPRTLQYGKASCSCWGTGCGELDLFEVLKAGSNKMITALHAKLNGNCGSPNYINRPTLGSMKAVAIFTNEAIHVMRVDDSVSFDGVLSSSLVNEWVAVPGADITVH</sequence>
<evidence type="ECO:0000256" key="7">
    <source>
        <dbReference type="ARBA" id="ARBA00023316"/>
    </source>
</evidence>
<feature type="chain" id="PRO_5020816398" description="glucan endo-1,3-beta-D-glucosidase" evidence="9">
    <location>
        <begin position="21"/>
        <end position="419"/>
    </location>
</feature>
<dbReference type="PANTHER" id="PTHR31737:SF2">
    <property type="entry name" value="PROTEIN TOS1"/>
    <property type="match status" value="1"/>
</dbReference>
<evidence type="ECO:0000256" key="4">
    <source>
        <dbReference type="ARBA" id="ARBA00022729"/>
    </source>
</evidence>
<evidence type="ECO:0000256" key="6">
    <source>
        <dbReference type="ARBA" id="ARBA00023295"/>
    </source>
</evidence>
<evidence type="ECO:0000256" key="3">
    <source>
        <dbReference type="ARBA" id="ARBA00012780"/>
    </source>
</evidence>
<dbReference type="Proteomes" id="UP000268321">
    <property type="component" value="Unassembled WGS sequence"/>
</dbReference>
<feature type="domain" description="Cell wall protein YJL171C/Tos1 N-terminal" evidence="11">
    <location>
        <begin position="35"/>
        <end position="96"/>
    </location>
</feature>
<dbReference type="Pfam" id="PF10290">
    <property type="entry name" value="YJL171C_Tos1_N"/>
    <property type="match status" value="1"/>
</dbReference>
<dbReference type="EMBL" id="ML004445">
    <property type="protein sequence ID" value="RKP31187.1"/>
    <property type="molecule type" value="Genomic_DNA"/>
</dbReference>
<keyword evidence="13" id="KW-1185">Reference proteome</keyword>
<proteinExistence type="inferred from homology"/>
<evidence type="ECO:0000256" key="9">
    <source>
        <dbReference type="SAM" id="SignalP"/>
    </source>
</evidence>
<feature type="domain" description="Cell wall protein YJL171C/Tos1 C-terminal" evidence="10">
    <location>
        <begin position="184"/>
        <end position="408"/>
    </location>
</feature>
<dbReference type="GO" id="GO:0009277">
    <property type="term" value="C:fungal-type cell wall"/>
    <property type="evidence" value="ECO:0007669"/>
    <property type="project" value="TreeGrafter"/>
</dbReference>
<evidence type="ECO:0000256" key="1">
    <source>
        <dbReference type="ARBA" id="ARBA00000382"/>
    </source>
</evidence>
<reference evidence="13" key="1">
    <citation type="journal article" date="2018" name="Nat. Microbiol.">
        <title>Leveraging single-cell genomics to expand the fungal tree of life.</title>
        <authorList>
            <person name="Ahrendt S.R."/>
            <person name="Quandt C.A."/>
            <person name="Ciobanu D."/>
            <person name="Clum A."/>
            <person name="Salamov A."/>
            <person name="Andreopoulos B."/>
            <person name="Cheng J.F."/>
            <person name="Woyke T."/>
            <person name="Pelin A."/>
            <person name="Henrissat B."/>
            <person name="Reynolds N.K."/>
            <person name="Benny G.L."/>
            <person name="Smith M.E."/>
            <person name="James T.Y."/>
            <person name="Grigoriev I.V."/>
        </authorList>
    </citation>
    <scope>NUCLEOTIDE SEQUENCE [LARGE SCALE GENOMIC DNA]</scope>
    <source>
        <strain evidence="13">Baker2002</strain>
    </source>
</reference>
<feature type="signal peptide" evidence="9">
    <location>
        <begin position="1"/>
        <end position="20"/>
    </location>
</feature>
<keyword evidence="7" id="KW-0961">Cell wall biogenesis/degradation</keyword>
<evidence type="ECO:0000313" key="13">
    <source>
        <dbReference type="Proteomes" id="UP000268321"/>
    </source>
</evidence>
<dbReference type="OrthoDB" id="118256at2759"/>
<evidence type="ECO:0000313" key="12">
    <source>
        <dbReference type="EMBL" id="RKP31187.1"/>
    </source>
</evidence>
<feature type="region of interest" description="Disordered" evidence="8">
    <location>
        <begin position="144"/>
        <end position="182"/>
    </location>
</feature>
<evidence type="ECO:0000256" key="5">
    <source>
        <dbReference type="ARBA" id="ARBA00022801"/>
    </source>
</evidence>
<protein>
    <recommendedName>
        <fullName evidence="3">glucan endo-1,3-beta-D-glucosidase</fullName>
        <ecNumber evidence="3">3.2.1.39</ecNumber>
    </recommendedName>
</protein>
<evidence type="ECO:0000259" key="10">
    <source>
        <dbReference type="Pfam" id="PF10287"/>
    </source>
</evidence>
<dbReference type="PANTHER" id="PTHR31737">
    <property type="entry name" value="PROTEIN TOS1"/>
    <property type="match status" value="1"/>
</dbReference>
<keyword evidence="4 9" id="KW-0732">Signal</keyword>
<dbReference type="GO" id="GO:0071555">
    <property type="term" value="P:cell wall organization"/>
    <property type="evidence" value="ECO:0007669"/>
    <property type="project" value="UniProtKB-KW"/>
</dbReference>
<name>A0A4P9ZDY7_9ASCO</name>
<dbReference type="AlphaFoldDB" id="A0A4P9ZDY7"/>
<dbReference type="GO" id="GO:0042973">
    <property type="term" value="F:glucan endo-1,3-beta-D-glucosidase activity"/>
    <property type="evidence" value="ECO:0007669"/>
    <property type="project" value="UniProtKB-EC"/>
</dbReference>
<organism evidence="12 13">
    <name type="scientific">Metschnikowia bicuspidata</name>
    <dbReference type="NCBI Taxonomy" id="27322"/>
    <lineage>
        <taxon>Eukaryota</taxon>
        <taxon>Fungi</taxon>
        <taxon>Dikarya</taxon>
        <taxon>Ascomycota</taxon>
        <taxon>Saccharomycotina</taxon>
        <taxon>Pichiomycetes</taxon>
        <taxon>Metschnikowiaceae</taxon>
        <taxon>Metschnikowia</taxon>
    </lineage>
</organism>
<evidence type="ECO:0000256" key="8">
    <source>
        <dbReference type="SAM" id="MobiDB-lite"/>
    </source>
</evidence>
<keyword evidence="6" id="KW-0326">Glycosidase</keyword>
<gene>
    <name evidence="12" type="ORF">METBISCDRAFT_26780</name>
</gene>
<dbReference type="InterPro" id="IPR018807">
    <property type="entry name" value="YJL171C/Tos1_N"/>
</dbReference>
<evidence type="ECO:0000256" key="2">
    <source>
        <dbReference type="ARBA" id="ARBA00006055"/>
    </source>
</evidence>
<feature type="compositionally biased region" description="Low complexity" evidence="8">
    <location>
        <begin position="153"/>
        <end position="182"/>
    </location>
</feature>
<dbReference type="InterPro" id="IPR018805">
    <property type="entry name" value="YJL171C/Tos1_C"/>
</dbReference>
<dbReference type="Pfam" id="PF10287">
    <property type="entry name" value="YJL171C_Tos1_C"/>
    <property type="match status" value="1"/>
</dbReference>